<accession>A0A3G9J796</accession>
<evidence type="ECO:0000256" key="1">
    <source>
        <dbReference type="SAM" id="SignalP"/>
    </source>
</evidence>
<proteinExistence type="predicted"/>
<reference evidence="2 3" key="1">
    <citation type="submission" date="2018-11" db="EMBL/GenBank/DDBJ databases">
        <title>Novel Erysipelotrichaceae bacterium isolated from small intestine of a swine.</title>
        <authorList>
            <person name="Kim J.S."/>
            <person name="Choe H."/>
            <person name="Lee Y.R."/>
            <person name="Kim K.M."/>
            <person name="Park D.S."/>
        </authorList>
    </citation>
    <scope>NUCLEOTIDE SEQUENCE [LARGE SCALE GENOMIC DNA]</scope>
    <source>
        <strain evidence="2 3">SG0102</strain>
    </source>
</reference>
<feature type="signal peptide" evidence="1">
    <location>
        <begin position="1"/>
        <end position="23"/>
    </location>
</feature>
<name>A0A3G9J796_9FIRM</name>
<organism evidence="2 3">
    <name type="scientific">Intestinibaculum porci</name>
    <dbReference type="NCBI Taxonomy" id="2487118"/>
    <lineage>
        <taxon>Bacteria</taxon>
        <taxon>Bacillati</taxon>
        <taxon>Bacillota</taxon>
        <taxon>Erysipelotrichia</taxon>
        <taxon>Erysipelotrichales</taxon>
        <taxon>Erysipelotrichaceae</taxon>
        <taxon>Intestinibaculum</taxon>
    </lineage>
</organism>
<keyword evidence="3" id="KW-1185">Reference proteome</keyword>
<sequence length="118" mass="12787">MLKKIFIIMPALVFSLCVGNVYAHSITGRLNASATKCTVKQSVSGSGVITTHIKCYEVSKVSHYYLYRDTSTVYSGGSRTEIFDSVDGYKFVLEHNGVKGTVWVTLGSSTVASASISY</sequence>
<dbReference type="Proteomes" id="UP000268059">
    <property type="component" value="Chromosome"/>
</dbReference>
<protein>
    <submittedName>
        <fullName evidence="2">Uncharacterized protein</fullName>
    </submittedName>
</protein>
<gene>
    <name evidence="2" type="ORF">SG0102_15100</name>
</gene>
<dbReference type="AlphaFoldDB" id="A0A3G9J796"/>
<dbReference type="InParanoid" id="A0A3G9J796"/>
<keyword evidence="1" id="KW-0732">Signal</keyword>
<evidence type="ECO:0000313" key="3">
    <source>
        <dbReference type="Proteomes" id="UP000268059"/>
    </source>
</evidence>
<evidence type="ECO:0000313" key="2">
    <source>
        <dbReference type="EMBL" id="BBH26576.1"/>
    </source>
</evidence>
<feature type="chain" id="PRO_5018174355" evidence="1">
    <location>
        <begin position="24"/>
        <end position="118"/>
    </location>
</feature>
<dbReference type="EMBL" id="AP019309">
    <property type="protein sequence ID" value="BBH26576.1"/>
    <property type="molecule type" value="Genomic_DNA"/>
</dbReference>
<dbReference type="KEGG" id="ebm:SG0102_15100"/>
<dbReference type="RefSeq" id="WP_125119428.1">
    <property type="nucleotide sequence ID" value="NZ_JAQYBN010000144.1"/>
</dbReference>